<keyword evidence="2" id="KW-1185">Reference proteome</keyword>
<dbReference type="InterPro" id="IPR047111">
    <property type="entry name" value="YbaP-like"/>
</dbReference>
<gene>
    <name evidence="1" type="ORF">ACFSX9_09325</name>
</gene>
<evidence type="ECO:0000313" key="1">
    <source>
        <dbReference type="EMBL" id="MFD2908937.1"/>
    </source>
</evidence>
<reference evidence="2" key="1">
    <citation type="journal article" date="2019" name="Int. J. Syst. Evol. Microbiol.">
        <title>The Global Catalogue of Microorganisms (GCM) 10K type strain sequencing project: providing services to taxonomists for standard genome sequencing and annotation.</title>
        <authorList>
            <consortium name="The Broad Institute Genomics Platform"/>
            <consortium name="The Broad Institute Genome Sequencing Center for Infectious Disease"/>
            <person name="Wu L."/>
            <person name="Ma J."/>
        </authorList>
    </citation>
    <scope>NUCLEOTIDE SEQUENCE [LARGE SCALE GENOMIC DNA]</scope>
    <source>
        <strain evidence="2">KCTC 52644</strain>
    </source>
</reference>
<dbReference type="PANTHER" id="PTHR40590:SF1">
    <property type="entry name" value="CYTOPLASMIC PROTEIN"/>
    <property type="match status" value="1"/>
</dbReference>
<sequence length="1246" mass="145956">MKKRINLFILKRILFIIALLSITSSIAQEKKYQSLLWEVSGNGLQKKSYVYGSMHVSDKVSYHLSDAFFTHLQNADIVANESEPRTWTSLFDMFSFYSQYADKGSFYTNFYINPLEKEHLYSQFRSSNYNLVSLLTRTNESNKEYQEETYLDMFIYRTGRKFNKKTVGLEDVKTSTIKIMKAQALMDQKEVDKNRQAILKILKNKTYNEALTDYYREKDLDMIDSLSILSSPQSYLKAMLFDRNIEMVKNMDSIMKTGSLFSAIGAAHLPGEKGVIELLRRKGYTVNPVFGPYTNKGKLEKKKIEEYYSKPELKTKTTADGVISLPLFEIFLQNGEDLESPDLANGGYINVKRSLLKDFLNKNNKTFNPKTLDSLFYENIPGEILEKKGYQEKNYYVYDIKNKTKTGNAQHYRYYITPLELITVIMSGEGNYVRRFEDEIFSKITIKEQKENWETIIPRKGSFEIQFPGYYSYRGNKADEKDNADMSIFGYDQSENSHYFLIEKTLQEIDKLEDSEYELKRMHKEFYTQHDIDSTNTKFDKKQLIFTSQSKFEDKEIALESVLKGNKYYLLGSINASIENTKKFFDSFNLIPSIISEKYRTFTDSTANFCIEIPEKQNEHLDFSVEKDYNIGLKKKNHFINKNKNFEFLGSNGSFIQLAYYKFHRYESEKSLDSVWGNYRKRITNKQQDTNLIEEEFADVIEPIVAEEKEDKFDEYINTDWQNILFNSKKDEELKIISEKITTDKNTNSTIFEALVSSPKSSQATKHKVVFNNGEIYELTTLVDKNYKNEDAFVEKVFGSLTLTESKKTTTIFENKLNLFLTDVASKQDTIRYSALKSINYLKFEENDLPKLKNFLNTFTFKDDETEVLGELYEKIGTIKSKSTIAYLETIYKKENTNTIIQFAVLRGLVKQKSKEGYSKIKELLEYDLPISDNEYEISSLFRSFEHDLENSQVLFPEVFQYYSIKEYHAPIVSFTHKVVQANFGNSKKLKSYKKMILTNAKLEYKRLASWKNKQKIRDKEDDEYYYGEDIAPTGDFLSYVHILYPFKNEKEIKLLFEKASDLDIDELDISYAELELEKNKVIDSKTINKVLSNPKTQFIGYLMQHFAKQKATFEKINPIEIAKSAIVYSEKIDPKKDSLSFYETREIHYNNKKITYYFFKKINVEKDSYQTDKEQITGIAFISENGILNIKGYFKLSSRTYLQEKEIKPLMNSLIDQSLNAHHFRASFGKLKDQNLTYNDYNEEF</sequence>
<dbReference type="Proteomes" id="UP001597549">
    <property type="component" value="Unassembled WGS sequence"/>
</dbReference>
<protein>
    <submittedName>
        <fullName evidence="1">TraB/GumN family protein</fullName>
    </submittedName>
</protein>
<name>A0ABW5Z8G2_9FLAO</name>
<comment type="caution">
    <text evidence="1">The sequence shown here is derived from an EMBL/GenBank/DDBJ whole genome shotgun (WGS) entry which is preliminary data.</text>
</comment>
<accession>A0ABW5Z8G2</accession>
<dbReference type="EMBL" id="JBHUOL010000012">
    <property type="protein sequence ID" value="MFD2908937.1"/>
    <property type="molecule type" value="Genomic_DNA"/>
</dbReference>
<organism evidence="1 2">
    <name type="scientific">Flavobacterium ardleyense</name>
    <dbReference type="NCBI Taxonomy" id="2038737"/>
    <lineage>
        <taxon>Bacteria</taxon>
        <taxon>Pseudomonadati</taxon>
        <taxon>Bacteroidota</taxon>
        <taxon>Flavobacteriia</taxon>
        <taxon>Flavobacteriales</taxon>
        <taxon>Flavobacteriaceae</taxon>
        <taxon>Flavobacterium</taxon>
    </lineage>
</organism>
<dbReference type="RefSeq" id="WP_379806921.1">
    <property type="nucleotide sequence ID" value="NZ_JBHUOL010000012.1"/>
</dbReference>
<dbReference type="CDD" id="cd14789">
    <property type="entry name" value="Tiki"/>
    <property type="match status" value="1"/>
</dbReference>
<dbReference type="InterPro" id="IPR002816">
    <property type="entry name" value="TraB/PrgY/GumN_fam"/>
</dbReference>
<dbReference type="Pfam" id="PF01963">
    <property type="entry name" value="TraB_PrgY_gumN"/>
    <property type="match status" value="1"/>
</dbReference>
<dbReference type="PANTHER" id="PTHR40590">
    <property type="entry name" value="CYTOPLASMIC PROTEIN-RELATED"/>
    <property type="match status" value="1"/>
</dbReference>
<evidence type="ECO:0000313" key="2">
    <source>
        <dbReference type="Proteomes" id="UP001597549"/>
    </source>
</evidence>
<proteinExistence type="predicted"/>